<proteinExistence type="inferred from homology"/>
<evidence type="ECO:0000313" key="10">
    <source>
        <dbReference type="EMBL" id="NKW41136.1"/>
    </source>
</evidence>
<dbReference type="Pfam" id="PF04542">
    <property type="entry name" value="Sigma70_r2"/>
    <property type="match status" value="1"/>
</dbReference>
<dbReference type="NCBIfam" id="TIGR00778">
    <property type="entry name" value="ahpD_dom"/>
    <property type="match status" value="1"/>
</dbReference>
<evidence type="ECO:0000256" key="4">
    <source>
        <dbReference type="ARBA" id="ARBA00023082"/>
    </source>
</evidence>
<dbReference type="GO" id="GO:0003677">
    <property type="term" value="F:DNA binding"/>
    <property type="evidence" value="ECO:0007669"/>
    <property type="project" value="UniProtKB-KW"/>
</dbReference>
<comment type="subunit">
    <text evidence="2">Interacts transiently with the RNA polymerase catalytic core formed by RpoA, RpoB, RpoC and RpoZ (2 alpha, 1 beta, 1 beta' and 1 omega subunit) to form the RNA polymerase holoenzyme that can initiate transcription.</text>
</comment>
<keyword evidence="6" id="KW-0804">Transcription</keyword>
<dbReference type="Pfam" id="PF02627">
    <property type="entry name" value="CMD"/>
    <property type="match status" value="1"/>
</dbReference>
<dbReference type="InterPro" id="IPR036388">
    <property type="entry name" value="WH-like_DNA-bd_sf"/>
</dbReference>
<evidence type="ECO:0000256" key="6">
    <source>
        <dbReference type="ARBA" id="ARBA00023163"/>
    </source>
</evidence>
<dbReference type="AlphaFoldDB" id="A0AAE5CJ74"/>
<dbReference type="InterPro" id="IPR004675">
    <property type="entry name" value="AhpD_core"/>
</dbReference>
<dbReference type="InterPro" id="IPR003779">
    <property type="entry name" value="CMD-like"/>
</dbReference>
<accession>A0AAE5CJ74</accession>
<dbReference type="GO" id="GO:0006352">
    <property type="term" value="P:DNA-templated transcription initiation"/>
    <property type="evidence" value="ECO:0007669"/>
    <property type="project" value="InterPro"/>
</dbReference>
<keyword evidence="3" id="KW-0805">Transcription regulation</keyword>
<evidence type="ECO:0000259" key="9">
    <source>
        <dbReference type="Pfam" id="PF08281"/>
    </source>
</evidence>
<dbReference type="InterPro" id="IPR032710">
    <property type="entry name" value="NTF2-like_dom_sf"/>
</dbReference>
<feature type="domain" description="Carboxymuconolactone decarboxylase-like" evidence="7">
    <location>
        <begin position="23"/>
        <end position="95"/>
    </location>
</feature>
<dbReference type="Proteomes" id="UP000608063">
    <property type="component" value="Unassembled WGS sequence"/>
</dbReference>
<organism evidence="10 11">
    <name type="scientific">Rhodococcus hoagii</name>
    <name type="common">Corynebacterium equii</name>
    <dbReference type="NCBI Taxonomy" id="43767"/>
    <lineage>
        <taxon>Bacteria</taxon>
        <taxon>Bacillati</taxon>
        <taxon>Actinomycetota</taxon>
        <taxon>Actinomycetes</taxon>
        <taxon>Mycobacteriales</taxon>
        <taxon>Nocardiaceae</taxon>
        <taxon>Prescottella</taxon>
    </lineage>
</organism>
<evidence type="ECO:0000256" key="5">
    <source>
        <dbReference type="ARBA" id="ARBA00023125"/>
    </source>
</evidence>
<dbReference type="InterPro" id="IPR029032">
    <property type="entry name" value="AhpD-like"/>
</dbReference>
<feature type="domain" description="RNA polymerase sigma-70 region 2" evidence="8">
    <location>
        <begin position="166"/>
        <end position="229"/>
    </location>
</feature>
<evidence type="ECO:0000313" key="11">
    <source>
        <dbReference type="Proteomes" id="UP000608063"/>
    </source>
</evidence>
<dbReference type="Gene3D" id="1.20.1290.10">
    <property type="entry name" value="AhpD-like"/>
    <property type="match status" value="1"/>
</dbReference>
<evidence type="ECO:0000256" key="2">
    <source>
        <dbReference type="ARBA" id="ARBA00011344"/>
    </source>
</evidence>
<dbReference type="SUPFAM" id="SSF69118">
    <property type="entry name" value="AhpD-like"/>
    <property type="match status" value="1"/>
</dbReference>
<reference evidence="10" key="1">
    <citation type="journal article" date="2020" name="Environ. Microbiol.">
        <title>The novel and transferable erm(51) gene confers Macrolides, Lincosamides, and Streptogramins B (MLSB) resistance to clonal Rhodococcus equi in the environment.</title>
        <authorList>
            <person name="Huber L."/>
            <person name="Giguere S."/>
            <person name="Slovis N.M."/>
            <person name="Alvarez-Narvaez S."/>
            <person name="Hart K.A."/>
            <person name="Greiter M."/>
            <person name="Morris E.R.A."/>
            <person name="Cohen N.D."/>
        </authorList>
    </citation>
    <scope>NUCLEOTIDE SEQUENCE</scope>
    <source>
        <strain evidence="10">Lh_16_1</strain>
    </source>
</reference>
<dbReference type="InterPro" id="IPR052704">
    <property type="entry name" value="ECF_Sigma-70_Domain"/>
</dbReference>
<dbReference type="SUPFAM" id="SSF88946">
    <property type="entry name" value="Sigma2 domain of RNA polymerase sigma factors"/>
    <property type="match status" value="1"/>
</dbReference>
<dbReference type="GO" id="GO:0016987">
    <property type="term" value="F:sigma factor activity"/>
    <property type="evidence" value="ECO:0007669"/>
    <property type="project" value="UniProtKB-KW"/>
</dbReference>
<gene>
    <name evidence="10" type="ORF">GS947_05760</name>
</gene>
<feature type="domain" description="RNA polymerase sigma factor 70 region 4 type 2" evidence="9">
    <location>
        <begin position="264"/>
        <end position="312"/>
    </location>
</feature>
<comment type="caution">
    <text evidence="10">The sequence shown here is derived from an EMBL/GenBank/DDBJ whole genome shotgun (WGS) entry which is preliminary data.</text>
</comment>
<dbReference type="SUPFAM" id="SSF88659">
    <property type="entry name" value="Sigma3 and sigma4 domains of RNA polymerase sigma factors"/>
    <property type="match status" value="1"/>
</dbReference>
<dbReference type="PANTHER" id="PTHR30173">
    <property type="entry name" value="SIGMA 19 FACTOR"/>
    <property type="match status" value="1"/>
</dbReference>
<sequence length="445" mass="47257">MNARLDFFGNATAAKFTKYINSAGKVIGDSTLPATTQELVKIRASQINGCGFCTDMHTKDAAHAGESALRLNLVAAWREATVFTDAERAALELTEQGTRIADAAGGVPEDVWTNATKYFDEDQLAALVGLIALINSYNRMNVIAATPAGGYTPGQWADMSVASEFDALRPRLVGVAYGLLGSVTEAEDVVQEAWIRLQRSNLDEIDDLTGWLVTTTSRLALDVLRSARSRRESYVGPWLPEPVETAADPADAVSLADSISWAMLVVLETLAPAERAAFVLHDLFGLSFTEIGTALGRNPAACRKLASRARDHIDSRKPRFTIDPTVHRSVVDAFAEAATSGDLEGLLRVLDPNAVLTADGGGIVRAALEPVVGAEAIAAFLSGIAAQGPHKTMRATVVNHNPALLVFVGDALDGVVALGITEGLVTSIDFVRNPQKLNGIGIQGR</sequence>
<dbReference type="Pfam" id="PF08281">
    <property type="entry name" value="Sigma70_r4_2"/>
    <property type="match status" value="1"/>
</dbReference>
<dbReference type="PANTHER" id="PTHR30173:SF43">
    <property type="entry name" value="ECF RNA POLYMERASE SIGMA FACTOR SIGI-RELATED"/>
    <property type="match status" value="1"/>
</dbReference>
<dbReference type="SUPFAM" id="SSF54427">
    <property type="entry name" value="NTF2-like"/>
    <property type="match status" value="1"/>
</dbReference>
<protein>
    <submittedName>
        <fullName evidence="10">Sigma-70 family RNA polymerase sigma factor</fullName>
    </submittedName>
</protein>
<dbReference type="InterPro" id="IPR014284">
    <property type="entry name" value="RNA_pol_sigma-70_dom"/>
</dbReference>
<evidence type="ECO:0000259" key="7">
    <source>
        <dbReference type="Pfam" id="PF02627"/>
    </source>
</evidence>
<dbReference type="Gene3D" id="1.10.10.10">
    <property type="entry name" value="Winged helix-like DNA-binding domain superfamily/Winged helix DNA-binding domain"/>
    <property type="match status" value="1"/>
</dbReference>
<keyword evidence="5" id="KW-0238">DNA-binding</keyword>
<dbReference type="NCBIfam" id="NF007214">
    <property type="entry name" value="PRK09636.1"/>
    <property type="match status" value="1"/>
</dbReference>
<evidence type="ECO:0000256" key="3">
    <source>
        <dbReference type="ARBA" id="ARBA00023015"/>
    </source>
</evidence>
<dbReference type="InterPro" id="IPR013249">
    <property type="entry name" value="RNA_pol_sigma70_r4_t2"/>
</dbReference>
<dbReference type="EMBL" id="WVDC01000001">
    <property type="protein sequence ID" value="NKW41136.1"/>
    <property type="molecule type" value="Genomic_DNA"/>
</dbReference>
<evidence type="ECO:0000259" key="8">
    <source>
        <dbReference type="Pfam" id="PF04542"/>
    </source>
</evidence>
<name>A0AAE5CJ74_RHOHA</name>
<dbReference type="NCBIfam" id="TIGR02937">
    <property type="entry name" value="sigma70-ECF"/>
    <property type="match status" value="1"/>
</dbReference>
<dbReference type="Gene3D" id="3.10.450.50">
    <property type="match status" value="1"/>
</dbReference>
<dbReference type="InterPro" id="IPR007627">
    <property type="entry name" value="RNA_pol_sigma70_r2"/>
</dbReference>
<dbReference type="InterPro" id="IPR013324">
    <property type="entry name" value="RNA_pol_sigma_r3/r4-like"/>
</dbReference>
<dbReference type="Gene3D" id="1.10.1740.10">
    <property type="match status" value="1"/>
</dbReference>
<keyword evidence="4" id="KW-0731">Sigma factor</keyword>
<dbReference type="GO" id="GO:0051920">
    <property type="term" value="F:peroxiredoxin activity"/>
    <property type="evidence" value="ECO:0007669"/>
    <property type="project" value="InterPro"/>
</dbReference>
<dbReference type="InterPro" id="IPR013325">
    <property type="entry name" value="RNA_pol_sigma_r2"/>
</dbReference>
<evidence type="ECO:0000256" key="1">
    <source>
        <dbReference type="ARBA" id="ARBA00010641"/>
    </source>
</evidence>
<comment type="similarity">
    <text evidence="1">Belongs to the sigma-70 factor family. ECF subfamily.</text>
</comment>